<dbReference type="PANTHER" id="PTHR45136">
    <property type="entry name" value="ABC TRANSPORTER DOMAIN-CONTAINING PROTEIN"/>
    <property type="match status" value="1"/>
</dbReference>
<dbReference type="Gene3D" id="1.20.1560.10">
    <property type="entry name" value="ABC transporter type 1, transmembrane domain"/>
    <property type="match status" value="1"/>
</dbReference>
<evidence type="ECO:0000313" key="10">
    <source>
        <dbReference type="Proteomes" id="UP001370490"/>
    </source>
</evidence>
<dbReference type="Proteomes" id="UP001370490">
    <property type="component" value="Unassembled WGS sequence"/>
</dbReference>
<evidence type="ECO:0000256" key="3">
    <source>
        <dbReference type="ARBA" id="ARBA00022692"/>
    </source>
</evidence>
<dbReference type="PANTHER" id="PTHR45136:SF2">
    <property type="entry name" value="ABC TRANSPORTER DOMAIN-CONTAINING PROTEIN"/>
    <property type="match status" value="1"/>
</dbReference>
<evidence type="ECO:0000256" key="4">
    <source>
        <dbReference type="ARBA" id="ARBA00022737"/>
    </source>
</evidence>
<dbReference type="InterPro" id="IPR036640">
    <property type="entry name" value="ABC1_TM_sf"/>
</dbReference>
<protein>
    <submittedName>
        <fullName evidence="9">ABC transporter-like, ATP-binding domain</fullName>
    </submittedName>
</protein>
<keyword evidence="5" id="KW-1133">Transmembrane helix</keyword>
<accession>A0AAN8UU00</accession>
<reference evidence="9 10" key="1">
    <citation type="submission" date="2023-12" db="EMBL/GenBank/DDBJ databases">
        <title>A high-quality genome assembly for Dillenia turbinata (Dilleniales).</title>
        <authorList>
            <person name="Chanderbali A."/>
        </authorList>
    </citation>
    <scope>NUCLEOTIDE SEQUENCE [LARGE SCALE GENOMIC DNA]</scope>
    <source>
        <strain evidence="9">LSX21</strain>
        <tissue evidence="9">Leaf</tissue>
    </source>
</reference>
<keyword evidence="3" id="KW-0812">Transmembrane</keyword>
<proteinExistence type="inferred from homology"/>
<evidence type="ECO:0000256" key="6">
    <source>
        <dbReference type="ARBA" id="ARBA00023136"/>
    </source>
</evidence>
<comment type="caution">
    <text evidence="9">The sequence shown here is derived from an EMBL/GenBank/DDBJ whole genome shotgun (WGS) entry which is preliminary data.</text>
</comment>
<dbReference type="GO" id="GO:0016887">
    <property type="term" value="F:ATP hydrolysis activity"/>
    <property type="evidence" value="ECO:0007669"/>
    <property type="project" value="InterPro"/>
</dbReference>
<organism evidence="9 10">
    <name type="scientific">Dillenia turbinata</name>
    <dbReference type="NCBI Taxonomy" id="194707"/>
    <lineage>
        <taxon>Eukaryota</taxon>
        <taxon>Viridiplantae</taxon>
        <taxon>Streptophyta</taxon>
        <taxon>Embryophyta</taxon>
        <taxon>Tracheophyta</taxon>
        <taxon>Spermatophyta</taxon>
        <taxon>Magnoliopsida</taxon>
        <taxon>eudicotyledons</taxon>
        <taxon>Gunneridae</taxon>
        <taxon>Pentapetalae</taxon>
        <taxon>Dilleniales</taxon>
        <taxon>Dilleniaceae</taxon>
        <taxon>Dillenia</taxon>
    </lineage>
</organism>
<evidence type="ECO:0000256" key="5">
    <source>
        <dbReference type="ARBA" id="ARBA00022989"/>
    </source>
</evidence>
<dbReference type="AlphaFoldDB" id="A0AAN8UU00"/>
<dbReference type="GO" id="GO:0016020">
    <property type="term" value="C:membrane"/>
    <property type="evidence" value="ECO:0007669"/>
    <property type="project" value="InterPro"/>
</dbReference>
<evidence type="ECO:0000256" key="1">
    <source>
        <dbReference type="ARBA" id="ARBA00007577"/>
    </source>
</evidence>
<keyword evidence="2" id="KW-0813">Transport</keyword>
<evidence type="ECO:0000256" key="7">
    <source>
        <dbReference type="ARBA" id="ARBA00023180"/>
    </source>
</evidence>
<keyword evidence="6" id="KW-0472">Membrane</keyword>
<keyword evidence="9" id="KW-0547">Nucleotide-binding</keyword>
<keyword evidence="10" id="KW-1185">Reference proteome</keyword>
<dbReference type="InterPro" id="IPR027417">
    <property type="entry name" value="P-loop_NTPase"/>
</dbReference>
<dbReference type="Pfam" id="PF00005">
    <property type="entry name" value="ABC_tran"/>
    <property type="match status" value="1"/>
</dbReference>
<keyword evidence="9" id="KW-0067">ATP-binding</keyword>
<name>A0AAN8UU00_9MAGN</name>
<dbReference type="Gene3D" id="3.40.50.300">
    <property type="entry name" value="P-loop containing nucleotide triphosphate hydrolases"/>
    <property type="match status" value="1"/>
</dbReference>
<keyword evidence="7" id="KW-0325">Glycoprotein</keyword>
<keyword evidence="4" id="KW-0677">Repeat</keyword>
<dbReference type="GO" id="GO:0005524">
    <property type="term" value="F:ATP binding"/>
    <property type="evidence" value="ECO:0007669"/>
    <property type="project" value="UniProtKB-KW"/>
</dbReference>
<evidence type="ECO:0000313" key="9">
    <source>
        <dbReference type="EMBL" id="KAK6920604.1"/>
    </source>
</evidence>
<sequence length="270" mass="30224">MIKRMSKKILKAQGNELAREAVGNHRLITPFSAGEKVMSLYDATQAPLMRDISNLGMLDLDYAQFPTAANSSLLFWYGGRLLYHKEICYKHLFETFFILVSIGRIIAKTNSRTSDLSKRSDAPKPVFMILERKSKMKPGNTDGIRPEKRRFLFYPTRPKQMVLKGLNVKVEAGKVVALVGQSGSGKSTIIRMIERFYDPLSGSVEINGIDINCYNLKALKSRIALVSQDPTLFAGTIRENIAYGEEDATEAEIVEAVTLANANEFVSYDK</sequence>
<evidence type="ECO:0000259" key="8">
    <source>
        <dbReference type="Pfam" id="PF00005"/>
    </source>
</evidence>
<feature type="domain" description="ABC transporter" evidence="8">
    <location>
        <begin position="163"/>
        <end position="261"/>
    </location>
</feature>
<dbReference type="SUPFAM" id="SSF52540">
    <property type="entry name" value="P-loop containing nucleoside triphosphate hydrolases"/>
    <property type="match status" value="1"/>
</dbReference>
<comment type="similarity">
    <text evidence="1">Belongs to the ABC transporter superfamily. ABCB family. Multidrug resistance exporter (TC 3.A.1.201) subfamily.</text>
</comment>
<evidence type="ECO:0000256" key="2">
    <source>
        <dbReference type="ARBA" id="ARBA00022448"/>
    </source>
</evidence>
<gene>
    <name evidence="9" type="ORF">RJ641_014282</name>
</gene>
<dbReference type="EMBL" id="JBAMMX010000020">
    <property type="protein sequence ID" value="KAK6920604.1"/>
    <property type="molecule type" value="Genomic_DNA"/>
</dbReference>
<dbReference type="InterPro" id="IPR003439">
    <property type="entry name" value="ABC_transporter-like_ATP-bd"/>
</dbReference>